<protein>
    <submittedName>
        <fullName evidence="1">Uncharacterized protein</fullName>
    </submittedName>
</protein>
<evidence type="ECO:0000313" key="2">
    <source>
        <dbReference type="Proteomes" id="UP000828390"/>
    </source>
</evidence>
<name>A0A9D4N673_DREPO</name>
<evidence type="ECO:0000313" key="1">
    <source>
        <dbReference type="EMBL" id="KAH3890463.1"/>
    </source>
</evidence>
<sequence length="108" mass="11886">MLVTNNGAIKHQYNRGVKYVFKKSWGGIMWEGVSCGVGVGGGWGVPGRARWVSFGVWSFLPLFPPRRGGACRAWGSGACAGGLLWKDMNVAVLEHWPFDRVIFPTSRM</sequence>
<reference evidence="1" key="1">
    <citation type="journal article" date="2019" name="bioRxiv">
        <title>The Genome of the Zebra Mussel, Dreissena polymorpha: A Resource for Invasive Species Research.</title>
        <authorList>
            <person name="McCartney M.A."/>
            <person name="Auch B."/>
            <person name="Kono T."/>
            <person name="Mallez S."/>
            <person name="Zhang Y."/>
            <person name="Obille A."/>
            <person name="Becker A."/>
            <person name="Abrahante J.E."/>
            <person name="Garbe J."/>
            <person name="Badalamenti J.P."/>
            <person name="Herman A."/>
            <person name="Mangelson H."/>
            <person name="Liachko I."/>
            <person name="Sullivan S."/>
            <person name="Sone E.D."/>
            <person name="Koren S."/>
            <person name="Silverstein K.A.T."/>
            <person name="Beckman K.B."/>
            <person name="Gohl D.M."/>
        </authorList>
    </citation>
    <scope>NUCLEOTIDE SEQUENCE</scope>
    <source>
        <strain evidence="1">Duluth1</strain>
        <tissue evidence="1">Whole animal</tissue>
    </source>
</reference>
<dbReference type="Proteomes" id="UP000828390">
    <property type="component" value="Unassembled WGS sequence"/>
</dbReference>
<reference evidence="1" key="2">
    <citation type="submission" date="2020-11" db="EMBL/GenBank/DDBJ databases">
        <authorList>
            <person name="McCartney M.A."/>
            <person name="Auch B."/>
            <person name="Kono T."/>
            <person name="Mallez S."/>
            <person name="Becker A."/>
            <person name="Gohl D.M."/>
            <person name="Silverstein K.A.T."/>
            <person name="Koren S."/>
            <person name="Bechman K.B."/>
            <person name="Herman A."/>
            <person name="Abrahante J.E."/>
            <person name="Garbe J."/>
        </authorList>
    </citation>
    <scope>NUCLEOTIDE SEQUENCE</scope>
    <source>
        <strain evidence="1">Duluth1</strain>
        <tissue evidence="1">Whole animal</tissue>
    </source>
</reference>
<gene>
    <name evidence="1" type="ORF">DPMN_014544</name>
</gene>
<comment type="caution">
    <text evidence="1">The sequence shown here is derived from an EMBL/GenBank/DDBJ whole genome shotgun (WGS) entry which is preliminary data.</text>
</comment>
<accession>A0A9D4N673</accession>
<dbReference type="AlphaFoldDB" id="A0A9D4N673"/>
<keyword evidence="2" id="KW-1185">Reference proteome</keyword>
<proteinExistence type="predicted"/>
<organism evidence="1 2">
    <name type="scientific">Dreissena polymorpha</name>
    <name type="common">Zebra mussel</name>
    <name type="synonym">Mytilus polymorpha</name>
    <dbReference type="NCBI Taxonomy" id="45954"/>
    <lineage>
        <taxon>Eukaryota</taxon>
        <taxon>Metazoa</taxon>
        <taxon>Spiralia</taxon>
        <taxon>Lophotrochozoa</taxon>
        <taxon>Mollusca</taxon>
        <taxon>Bivalvia</taxon>
        <taxon>Autobranchia</taxon>
        <taxon>Heteroconchia</taxon>
        <taxon>Euheterodonta</taxon>
        <taxon>Imparidentia</taxon>
        <taxon>Neoheterodontei</taxon>
        <taxon>Myida</taxon>
        <taxon>Dreissenoidea</taxon>
        <taxon>Dreissenidae</taxon>
        <taxon>Dreissena</taxon>
    </lineage>
</organism>
<dbReference type="EMBL" id="JAIWYP010000001">
    <property type="protein sequence ID" value="KAH3890463.1"/>
    <property type="molecule type" value="Genomic_DNA"/>
</dbReference>